<dbReference type="AlphaFoldDB" id="A0A8X6G4U9"/>
<evidence type="ECO:0000256" key="2">
    <source>
        <dbReference type="SAM" id="SignalP"/>
    </source>
</evidence>
<evidence type="ECO:0000256" key="1">
    <source>
        <dbReference type="SAM" id="MobiDB-lite"/>
    </source>
</evidence>
<accession>A0A8X6G4U9</accession>
<feature type="region of interest" description="Disordered" evidence="1">
    <location>
        <begin position="170"/>
        <end position="200"/>
    </location>
</feature>
<feature type="compositionally biased region" description="Polar residues" evidence="1">
    <location>
        <begin position="173"/>
        <end position="200"/>
    </location>
</feature>
<dbReference type="OrthoDB" id="6429975at2759"/>
<comment type="caution">
    <text evidence="3">The sequence shown here is derived from an EMBL/GenBank/DDBJ whole genome shotgun (WGS) entry which is preliminary data.</text>
</comment>
<reference evidence="3" key="1">
    <citation type="submission" date="2020-07" db="EMBL/GenBank/DDBJ databases">
        <title>Multicomponent nature underlies the extraordinary mechanical properties of spider dragline silk.</title>
        <authorList>
            <person name="Kono N."/>
            <person name="Nakamura H."/>
            <person name="Mori M."/>
            <person name="Yoshida Y."/>
            <person name="Ohtoshi R."/>
            <person name="Malay A.D."/>
            <person name="Moran D.A.P."/>
            <person name="Tomita M."/>
            <person name="Numata K."/>
            <person name="Arakawa K."/>
        </authorList>
    </citation>
    <scope>NUCLEOTIDE SEQUENCE</scope>
</reference>
<feature type="chain" id="PRO_5036482505" evidence="2">
    <location>
        <begin position="21"/>
        <end position="366"/>
    </location>
</feature>
<dbReference type="EMBL" id="BMAO01034476">
    <property type="protein sequence ID" value="GFQ96790.1"/>
    <property type="molecule type" value="Genomic_DNA"/>
</dbReference>
<protein>
    <submittedName>
        <fullName evidence="3">Uncharacterized protein</fullName>
    </submittedName>
</protein>
<keyword evidence="2" id="KW-0732">Signal</keyword>
<evidence type="ECO:0000313" key="4">
    <source>
        <dbReference type="Proteomes" id="UP000887116"/>
    </source>
</evidence>
<dbReference type="Proteomes" id="UP000887116">
    <property type="component" value="Unassembled WGS sequence"/>
</dbReference>
<name>A0A8X6G4U9_TRICU</name>
<sequence length="366" mass="40980">MLSAFVKPAILLGLIAVIQAATVRHDGNPGGDFQTTHPSVLKSSSGPSITDNKQSQTQPQPFHSQDLLATGSPVAQDFNRDPNLFHSQQLGGPSTPTSVTKSSVKGQFNEISSQQEFYSDRQNPLNQQQFFNERQQTPGQHPFYSDNQRSSNDQQFYNEEHQQFLNREHFGNDRQSPMSPQSYNERQIPTGGQQLYNDKQQSPIQQQLYNDRQQPSFQGQFYGDNQQSSIEEHMRNQYNAQPVGVADQHLSSQRQFQEIANQQSQIRVDQPSVQIHSVSKGALQLSAFDNREQPLVLPRSTAVHSASVVVSGVKNLPVLPAMVYNGGPVPVTHAVAYARDPLYKGGAAVRQHLQTPYVRYVYSHIL</sequence>
<organism evidence="3 4">
    <name type="scientific">Trichonephila clavata</name>
    <name type="common">Joro spider</name>
    <name type="synonym">Nephila clavata</name>
    <dbReference type="NCBI Taxonomy" id="2740835"/>
    <lineage>
        <taxon>Eukaryota</taxon>
        <taxon>Metazoa</taxon>
        <taxon>Ecdysozoa</taxon>
        <taxon>Arthropoda</taxon>
        <taxon>Chelicerata</taxon>
        <taxon>Arachnida</taxon>
        <taxon>Araneae</taxon>
        <taxon>Araneomorphae</taxon>
        <taxon>Entelegynae</taxon>
        <taxon>Araneoidea</taxon>
        <taxon>Nephilidae</taxon>
        <taxon>Trichonephila</taxon>
    </lineage>
</organism>
<feature type="compositionally biased region" description="Polar residues" evidence="1">
    <location>
        <begin position="33"/>
        <end position="63"/>
    </location>
</feature>
<feature type="compositionally biased region" description="Low complexity" evidence="1">
    <location>
        <begin position="91"/>
        <end position="104"/>
    </location>
</feature>
<feature type="region of interest" description="Disordered" evidence="1">
    <location>
        <begin position="28"/>
        <end position="104"/>
    </location>
</feature>
<keyword evidence="4" id="KW-1185">Reference proteome</keyword>
<feature type="signal peptide" evidence="2">
    <location>
        <begin position="1"/>
        <end position="20"/>
    </location>
</feature>
<evidence type="ECO:0000313" key="3">
    <source>
        <dbReference type="EMBL" id="GFQ96790.1"/>
    </source>
</evidence>
<gene>
    <name evidence="3" type="primary">NCL1_27344</name>
    <name evidence="3" type="ORF">TNCT_67451</name>
</gene>
<proteinExistence type="predicted"/>